<dbReference type="EMBL" id="PPTA01000019">
    <property type="protein sequence ID" value="TFA98565.1"/>
    <property type="molecule type" value="Genomic_DNA"/>
</dbReference>
<evidence type="ECO:0000313" key="1">
    <source>
        <dbReference type="EMBL" id="TFA98565.1"/>
    </source>
</evidence>
<name>A0ABY2GSH4_9HYPO</name>
<sequence length="65" mass="7354">MNRLSALGGRLRTRTFVSRWINSRMHGSIQGSTASFLRLEVPSRREGAVVRDARGKIEYCGPTYQ</sequence>
<gene>
    <name evidence="1" type="ORF">CCMA1212_009699</name>
</gene>
<accession>A0ABY2GSH4</accession>
<proteinExistence type="predicted"/>
<protein>
    <submittedName>
        <fullName evidence="1">Uncharacterized protein</fullName>
    </submittedName>
</protein>
<evidence type="ECO:0000313" key="2">
    <source>
        <dbReference type="Proteomes" id="UP001642720"/>
    </source>
</evidence>
<dbReference type="RefSeq" id="XP_073554767.1">
    <property type="nucleotide sequence ID" value="XM_073706772.1"/>
</dbReference>
<dbReference type="GeneID" id="300581222"/>
<comment type="caution">
    <text evidence="1">The sequence shown here is derived from an EMBL/GenBank/DDBJ whole genome shotgun (WGS) entry which is preliminary data.</text>
</comment>
<dbReference type="Proteomes" id="UP001642720">
    <property type="component" value="Unassembled WGS sequence"/>
</dbReference>
<keyword evidence="2" id="KW-1185">Reference proteome</keyword>
<organism evidence="1 2">
    <name type="scientific">Trichoderma ghanense</name>
    <dbReference type="NCBI Taxonomy" id="65468"/>
    <lineage>
        <taxon>Eukaryota</taxon>
        <taxon>Fungi</taxon>
        <taxon>Dikarya</taxon>
        <taxon>Ascomycota</taxon>
        <taxon>Pezizomycotina</taxon>
        <taxon>Sordariomycetes</taxon>
        <taxon>Hypocreomycetidae</taxon>
        <taxon>Hypocreales</taxon>
        <taxon>Hypocreaceae</taxon>
        <taxon>Trichoderma</taxon>
    </lineage>
</organism>
<reference evidence="1 2" key="1">
    <citation type="submission" date="2018-01" db="EMBL/GenBank/DDBJ databases">
        <title>Genome characterization of the sugarcane-associated fungus Trichoderma ghanense CCMA-1212 and their application in lignocelulose bioconversion.</title>
        <authorList>
            <person name="Steindorff A.S."/>
            <person name="Mendes T.D."/>
            <person name="Vilela E.S.D."/>
            <person name="Rodrigues D.S."/>
            <person name="Formighieri E.F."/>
            <person name="Melo I.S."/>
            <person name="Favaro L.C.L."/>
        </authorList>
    </citation>
    <scope>NUCLEOTIDE SEQUENCE [LARGE SCALE GENOMIC DNA]</scope>
    <source>
        <strain evidence="1 2">CCMA-1212</strain>
    </source>
</reference>